<dbReference type="Proteomes" id="UP000475249">
    <property type="component" value="Unassembled WGS sequence"/>
</dbReference>
<dbReference type="AlphaFoldDB" id="A0A6L9E8E9"/>
<dbReference type="PANTHER" id="PTHR15162">
    <property type="entry name" value="ASPARTOACYLASE"/>
    <property type="match status" value="1"/>
</dbReference>
<evidence type="ECO:0000256" key="1">
    <source>
        <dbReference type="ARBA" id="ARBA00001947"/>
    </source>
</evidence>
<keyword evidence="3" id="KW-0378">Hydrolase</keyword>
<dbReference type="InterPro" id="IPR050178">
    <property type="entry name" value="AspA/AstE_fam"/>
</dbReference>
<dbReference type="InterPro" id="IPR055438">
    <property type="entry name" value="AstE_AspA_cat"/>
</dbReference>
<keyword evidence="4" id="KW-0862">Zinc</keyword>
<evidence type="ECO:0000313" key="6">
    <source>
        <dbReference type="EMBL" id="NAS11035.1"/>
    </source>
</evidence>
<dbReference type="RefSeq" id="WP_161433967.1">
    <property type="nucleotide sequence ID" value="NZ_WXYO01000001.1"/>
</dbReference>
<evidence type="ECO:0000256" key="2">
    <source>
        <dbReference type="ARBA" id="ARBA00022723"/>
    </source>
</evidence>
<feature type="domain" description="Succinylglutamate desuccinylase/Aspartoacylase catalytic" evidence="5">
    <location>
        <begin position="31"/>
        <end position="145"/>
    </location>
</feature>
<reference evidence="6 7" key="1">
    <citation type="submission" date="2020-01" db="EMBL/GenBank/DDBJ databases">
        <title>Bacteria diversity of Porities sp.</title>
        <authorList>
            <person name="Wang G."/>
        </authorList>
    </citation>
    <scope>NUCLEOTIDE SEQUENCE [LARGE SCALE GENOMIC DNA]</scope>
    <source>
        <strain evidence="6 7">R33</strain>
    </source>
</reference>
<name>A0A6L9E8E9_9FLAO</name>
<keyword evidence="2" id="KW-0479">Metal-binding</keyword>
<dbReference type="SUPFAM" id="SSF53187">
    <property type="entry name" value="Zn-dependent exopeptidases"/>
    <property type="match status" value="1"/>
</dbReference>
<proteinExistence type="predicted"/>
<dbReference type="GO" id="GO:0016788">
    <property type="term" value="F:hydrolase activity, acting on ester bonds"/>
    <property type="evidence" value="ECO:0007669"/>
    <property type="project" value="InterPro"/>
</dbReference>
<evidence type="ECO:0000259" key="5">
    <source>
        <dbReference type="Pfam" id="PF24827"/>
    </source>
</evidence>
<organism evidence="6 7">
    <name type="scientific">Poritiphilus flavus</name>
    <dbReference type="NCBI Taxonomy" id="2697053"/>
    <lineage>
        <taxon>Bacteria</taxon>
        <taxon>Pseudomonadati</taxon>
        <taxon>Bacteroidota</taxon>
        <taxon>Flavobacteriia</taxon>
        <taxon>Flavobacteriales</taxon>
        <taxon>Flavobacteriaceae</taxon>
        <taxon>Poritiphilus</taxon>
    </lineage>
</organism>
<evidence type="ECO:0000256" key="3">
    <source>
        <dbReference type="ARBA" id="ARBA00022801"/>
    </source>
</evidence>
<evidence type="ECO:0000256" key="4">
    <source>
        <dbReference type="ARBA" id="ARBA00022833"/>
    </source>
</evidence>
<comment type="cofactor">
    <cofactor evidence="1">
        <name>Zn(2+)</name>
        <dbReference type="ChEBI" id="CHEBI:29105"/>
    </cofactor>
</comment>
<keyword evidence="7" id="KW-1185">Reference proteome</keyword>
<dbReference type="GO" id="GO:0005829">
    <property type="term" value="C:cytosol"/>
    <property type="evidence" value="ECO:0007669"/>
    <property type="project" value="TreeGrafter"/>
</dbReference>
<dbReference type="PANTHER" id="PTHR15162:SF7">
    <property type="entry name" value="SUCCINYLGLUTAMATE DESUCCINYLASE"/>
    <property type="match status" value="1"/>
</dbReference>
<dbReference type="EMBL" id="WXYO01000001">
    <property type="protein sequence ID" value="NAS11035.1"/>
    <property type="molecule type" value="Genomic_DNA"/>
</dbReference>
<dbReference type="GO" id="GO:0046872">
    <property type="term" value="F:metal ion binding"/>
    <property type="evidence" value="ECO:0007669"/>
    <property type="project" value="UniProtKB-KW"/>
</dbReference>
<dbReference type="Pfam" id="PF24827">
    <property type="entry name" value="AstE_AspA_cat"/>
    <property type="match status" value="1"/>
</dbReference>
<dbReference type="Gene3D" id="3.40.630.10">
    <property type="entry name" value="Zn peptidases"/>
    <property type="match status" value="1"/>
</dbReference>
<protein>
    <submittedName>
        <fullName evidence="6">Aspartoacylase</fullName>
    </submittedName>
</protein>
<accession>A0A6L9E8E9</accession>
<gene>
    <name evidence="6" type="ORF">GTQ38_03410</name>
</gene>
<comment type="caution">
    <text evidence="6">The sequence shown here is derived from an EMBL/GenBank/DDBJ whole genome shotgun (WGS) entry which is preliminary data.</text>
</comment>
<sequence length="408" mass="46537">MTSDTLLLKKQDPLPDTEEDRFIGKIIKPEGPTLVFFGGIHGNEPAGLKAIQHVFSTLEGNQERYKGSLFGIHGNIPAGTIGKRFVEQDLNRLWTTKEISRITGKEKASRTTEEIELVELYSIIKKVLSLGSPPFYFFDLHTTSSPTAPFITINDALINRDFSKQFPVPVILGIEEFLEGPLLSYINALGYVSLGFESGQHNDPEAVQAAIAFMWLTLVYTGFMKDDGHRIHERFSAELGSMVKESIGNFYEVTHKHQIEPGDKYQMIEGFESFGDVAKGTILAEHNGKVVFTKKKAVLFMPLYQAQGKEGFFLIRKIPIWALWISRIVRKLRLENLLLLLPGVTRSRNRKEQLLVNTRIARFFTKPFFHILGYRNRELAEDRILLNSRERVARTKDYRKTSWFRPGA</sequence>
<evidence type="ECO:0000313" key="7">
    <source>
        <dbReference type="Proteomes" id="UP000475249"/>
    </source>
</evidence>